<feature type="region of interest" description="Disordered" evidence="1">
    <location>
        <begin position="97"/>
        <end position="129"/>
    </location>
</feature>
<gene>
    <name evidence="3" type="ORF">D7223_24055</name>
</gene>
<dbReference type="Pfam" id="PF13302">
    <property type="entry name" value="Acetyltransf_3"/>
    <property type="match status" value="1"/>
</dbReference>
<feature type="compositionally biased region" description="Basic and acidic residues" evidence="1">
    <location>
        <begin position="102"/>
        <end position="114"/>
    </location>
</feature>
<dbReference type="PANTHER" id="PTHR43441">
    <property type="entry name" value="RIBOSOMAL-PROTEIN-SERINE ACETYLTRANSFERASE"/>
    <property type="match status" value="1"/>
</dbReference>
<dbReference type="InterPro" id="IPR000182">
    <property type="entry name" value="GNAT_dom"/>
</dbReference>
<evidence type="ECO:0000259" key="2">
    <source>
        <dbReference type="PROSITE" id="PS51186"/>
    </source>
</evidence>
<dbReference type="PANTHER" id="PTHR43441:SF10">
    <property type="entry name" value="ACETYLTRANSFERASE"/>
    <property type="match status" value="1"/>
</dbReference>
<accession>A0A3A9YZA3</accession>
<name>A0A3A9YZA3_9ACTN</name>
<dbReference type="OrthoDB" id="2061990at2"/>
<evidence type="ECO:0000313" key="3">
    <source>
        <dbReference type="EMBL" id="RKN41421.1"/>
    </source>
</evidence>
<feature type="domain" description="N-acetyltransferase" evidence="2">
    <location>
        <begin position="1"/>
        <end position="124"/>
    </location>
</feature>
<evidence type="ECO:0000256" key="1">
    <source>
        <dbReference type="SAM" id="MobiDB-lite"/>
    </source>
</evidence>
<dbReference type="GO" id="GO:1990189">
    <property type="term" value="F:protein N-terminal-serine acetyltransferase activity"/>
    <property type="evidence" value="ECO:0007669"/>
    <property type="project" value="TreeGrafter"/>
</dbReference>
<dbReference type="EMBL" id="RBAK01000011">
    <property type="protein sequence ID" value="RKN41421.1"/>
    <property type="molecule type" value="Genomic_DNA"/>
</dbReference>
<proteinExistence type="predicted"/>
<comment type="caution">
    <text evidence="3">The sequence shown here is derived from an EMBL/GenBank/DDBJ whole genome shotgun (WGS) entry which is preliminary data.</text>
</comment>
<dbReference type="PROSITE" id="PS51186">
    <property type="entry name" value="GNAT"/>
    <property type="match status" value="1"/>
</dbReference>
<evidence type="ECO:0000313" key="4">
    <source>
        <dbReference type="Proteomes" id="UP000281726"/>
    </source>
</evidence>
<protein>
    <submittedName>
        <fullName evidence="3">N-acetyltransferase</fullName>
    </submittedName>
</protein>
<dbReference type="Proteomes" id="UP000281726">
    <property type="component" value="Unassembled WGS sequence"/>
</dbReference>
<dbReference type="InterPro" id="IPR051908">
    <property type="entry name" value="Ribosomal_N-acetyltransferase"/>
</dbReference>
<dbReference type="Gene3D" id="3.40.630.30">
    <property type="match status" value="1"/>
</dbReference>
<keyword evidence="4" id="KW-1185">Reference proteome</keyword>
<dbReference type="AlphaFoldDB" id="A0A3A9YZA3"/>
<sequence>MDDWPRRWHAETGAGWAVTDHTGVLGQINLRRIVLADALAEVAYWVLPHARGHRVATRALTALTTWSFDVLGLHRLELSHSTANPASCRVAQGAGWPAEGTARGEGHHTDGWHDMHRHARLRTDPVTRT</sequence>
<reference evidence="3 4" key="1">
    <citation type="journal article" date="2004" name="Syst. Appl. Microbiol.">
        <title>Cryptoendolithic actinomycetes from antarctic sandstone rock samples: Micromonospora endolithica sp. nov. and two isolates related to Micromonospora coerulea Jensen 1932.</title>
        <authorList>
            <person name="Hirsch P."/>
            <person name="Mevs U."/>
            <person name="Kroppenstedt R.M."/>
            <person name="Schumann P."/>
            <person name="Stackebrandt E."/>
        </authorList>
    </citation>
    <scope>NUCLEOTIDE SEQUENCE [LARGE SCALE GENOMIC DNA]</scope>
    <source>
        <strain evidence="3 4">JCM 12677</strain>
    </source>
</reference>
<dbReference type="SUPFAM" id="SSF55729">
    <property type="entry name" value="Acyl-CoA N-acyltransferases (Nat)"/>
    <property type="match status" value="1"/>
</dbReference>
<dbReference type="InterPro" id="IPR016181">
    <property type="entry name" value="Acyl_CoA_acyltransferase"/>
</dbReference>
<keyword evidence="3" id="KW-0808">Transferase</keyword>
<dbReference type="GO" id="GO:0005737">
    <property type="term" value="C:cytoplasm"/>
    <property type="evidence" value="ECO:0007669"/>
    <property type="project" value="TreeGrafter"/>
</dbReference>
<organism evidence="3 4">
    <name type="scientific">Micromonospora endolithica</name>
    <dbReference type="NCBI Taxonomy" id="230091"/>
    <lineage>
        <taxon>Bacteria</taxon>
        <taxon>Bacillati</taxon>
        <taxon>Actinomycetota</taxon>
        <taxon>Actinomycetes</taxon>
        <taxon>Micromonosporales</taxon>
        <taxon>Micromonosporaceae</taxon>
        <taxon>Micromonospora</taxon>
    </lineage>
</organism>
<dbReference type="GO" id="GO:0008999">
    <property type="term" value="F:protein-N-terminal-alanine acetyltransferase activity"/>
    <property type="evidence" value="ECO:0007669"/>
    <property type="project" value="TreeGrafter"/>
</dbReference>